<dbReference type="EnsemblPlants" id="evm.model.06.771">
    <property type="protein sequence ID" value="cds.evm.model.06.771"/>
    <property type="gene ID" value="evm.TU.06.771"/>
</dbReference>
<name>A0A803PZW7_CANSA</name>
<evidence type="ECO:0000313" key="1">
    <source>
        <dbReference type="EnsemblPlants" id="cds.evm.model.06.771"/>
    </source>
</evidence>
<proteinExistence type="predicted"/>
<dbReference type="AlphaFoldDB" id="A0A803PZW7"/>
<accession>A0A803PZW7</accession>
<dbReference type="Gramene" id="evm.model.06.771">
    <property type="protein sequence ID" value="cds.evm.model.06.771"/>
    <property type="gene ID" value="evm.TU.06.771"/>
</dbReference>
<sequence length="192" mass="21328">MAPKIIVFFHKLAHVHTNSRQKKEDGFLMTFSIGTHTQTDVPREMKVMKAHQTMEALKGKATKGRKKSNDKTIKRGVARASKAIAILKSLESIQTKSTKSSCIHIGTTKVKQQGLTQIMIGFVPINLVDVSFCMVNSTEENTNGLDFLVQKTTKDPTSSLCITKLLNNSTAGPTPNMLGRNWLFLENLLKKK</sequence>
<dbReference type="Proteomes" id="UP000596661">
    <property type="component" value="Chromosome 6"/>
</dbReference>
<reference evidence="1" key="2">
    <citation type="submission" date="2021-03" db="UniProtKB">
        <authorList>
            <consortium name="EnsemblPlants"/>
        </authorList>
    </citation>
    <scope>IDENTIFICATION</scope>
</reference>
<keyword evidence="2" id="KW-1185">Reference proteome</keyword>
<evidence type="ECO:0000313" key="2">
    <source>
        <dbReference type="Proteomes" id="UP000596661"/>
    </source>
</evidence>
<reference evidence="1" key="1">
    <citation type="submission" date="2018-11" db="EMBL/GenBank/DDBJ databases">
        <authorList>
            <person name="Grassa J C."/>
        </authorList>
    </citation>
    <scope>NUCLEOTIDE SEQUENCE [LARGE SCALE GENOMIC DNA]</scope>
</reference>
<protein>
    <submittedName>
        <fullName evidence="1">Uncharacterized protein</fullName>
    </submittedName>
</protein>
<organism evidence="1 2">
    <name type="scientific">Cannabis sativa</name>
    <name type="common">Hemp</name>
    <name type="synonym">Marijuana</name>
    <dbReference type="NCBI Taxonomy" id="3483"/>
    <lineage>
        <taxon>Eukaryota</taxon>
        <taxon>Viridiplantae</taxon>
        <taxon>Streptophyta</taxon>
        <taxon>Embryophyta</taxon>
        <taxon>Tracheophyta</taxon>
        <taxon>Spermatophyta</taxon>
        <taxon>Magnoliopsida</taxon>
        <taxon>eudicotyledons</taxon>
        <taxon>Gunneridae</taxon>
        <taxon>Pentapetalae</taxon>
        <taxon>rosids</taxon>
        <taxon>fabids</taxon>
        <taxon>Rosales</taxon>
        <taxon>Cannabaceae</taxon>
        <taxon>Cannabis</taxon>
    </lineage>
</organism>
<dbReference type="EMBL" id="UZAU01000578">
    <property type="status" value="NOT_ANNOTATED_CDS"/>
    <property type="molecule type" value="Genomic_DNA"/>
</dbReference>